<dbReference type="HOGENOM" id="CLU_019614_1_0_1"/>
<dbReference type="Proteomes" id="UP000001072">
    <property type="component" value="Unassembled WGS sequence"/>
</dbReference>
<protein>
    <submittedName>
        <fullName evidence="2">Uncharacterized protein</fullName>
    </submittedName>
</protein>
<dbReference type="GeneID" id="18930225"/>
<dbReference type="RefSeq" id="XP_007411298.1">
    <property type="nucleotide sequence ID" value="XM_007411236.1"/>
</dbReference>
<keyword evidence="3" id="KW-1185">Reference proteome</keyword>
<sequence length="603" mass="67674">MPPTRSYAEFPVKPVNPHLPLPLPGSTKQTGLLCPSCIKRHSTSYFKPSRQSNEPLIGVSVSENVTSYRWELTYMLHTPIKCCAGSYIRSYSLAQATDAVLAHNLSIQERTLNNLTTAQERADHQFAMQVSQLINGDMPGANNMALNENGSNGSKKKALPSNLQCNGHNNCFATGQTDRRNAGCAIKACRHCCEQLKPANIRCSKHNAMKKTKPTVTVIKQNRDAGPTNSAAPNSTQQPPDNVDTPSTDHDPTLTQGPPPSQHQRLTQASLTFSSPLTAAQVTRFRTTTIQKQAQEREDKDHARLAENTITFVVWGGFDDEDPLAFETWRVYAPRWPDMSLNTSDTLMEHVRNKFGVHWNGDLRVWIPEEKTWVKMQTSIVEGYNPTYRRILIVFPGIKLADCKELEANKELVRTMTSMQKMDMVKVISPLAYKRFRTPTPMKHTKQYCVISDEEEEEDRIESPSSSLPAQEGNDIGTVTNPPAPTPQLPSSPSVAHAAKTSSKVKGWPTSPRIITMESLLRFFTLTLEPLELTNQAAFKQVYGTDYKFKKSTVSKYHRWIESITPKRFSAFIKENGKNCTVTDGLDFFKAEWKDMDKRVPNA</sequence>
<dbReference type="EMBL" id="GL883113">
    <property type="protein sequence ID" value="EGG05376.1"/>
    <property type="molecule type" value="Genomic_DNA"/>
</dbReference>
<dbReference type="AlphaFoldDB" id="F4RQB6"/>
<accession>F4RQB6</accession>
<dbReference type="VEuPathDB" id="FungiDB:MELLADRAFT_64188"/>
<evidence type="ECO:0000256" key="1">
    <source>
        <dbReference type="SAM" id="MobiDB-lite"/>
    </source>
</evidence>
<dbReference type="KEGG" id="mlr:MELLADRAFT_64188"/>
<dbReference type="InParanoid" id="F4RQB6"/>
<proteinExistence type="predicted"/>
<name>F4RQB6_MELLP</name>
<gene>
    <name evidence="2" type="ORF">MELLADRAFT_64188</name>
</gene>
<reference evidence="3" key="1">
    <citation type="journal article" date="2011" name="Proc. Natl. Acad. Sci. U.S.A.">
        <title>Obligate biotrophy features unraveled by the genomic analysis of rust fungi.</title>
        <authorList>
            <person name="Duplessis S."/>
            <person name="Cuomo C.A."/>
            <person name="Lin Y.-C."/>
            <person name="Aerts A."/>
            <person name="Tisserant E."/>
            <person name="Veneault-Fourrey C."/>
            <person name="Joly D.L."/>
            <person name="Hacquard S."/>
            <person name="Amselem J."/>
            <person name="Cantarel B.L."/>
            <person name="Chiu R."/>
            <person name="Coutinho P.M."/>
            <person name="Feau N."/>
            <person name="Field M."/>
            <person name="Frey P."/>
            <person name="Gelhaye E."/>
            <person name="Goldberg J."/>
            <person name="Grabherr M.G."/>
            <person name="Kodira C.D."/>
            <person name="Kohler A."/>
            <person name="Kuees U."/>
            <person name="Lindquist E.A."/>
            <person name="Lucas S.M."/>
            <person name="Mago R."/>
            <person name="Mauceli E."/>
            <person name="Morin E."/>
            <person name="Murat C."/>
            <person name="Pangilinan J.L."/>
            <person name="Park R."/>
            <person name="Pearson M."/>
            <person name="Quesneville H."/>
            <person name="Rouhier N."/>
            <person name="Sakthikumar S."/>
            <person name="Salamov A.A."/>
            <person name="Schmutz J."/>
            <person name="Selles B."/>
            <person name="Shapiro H."/>
            <person name="Tanguay P."/>
            <person name="Tuskan G.A."/>
            <person name="Henrissat B."/>
            <person name="Van de Peer Y."/>
            <person name="Rouze P."/>
            <person name="Ellis J.G."/>
            <person name="Dodds P.N."/>
            <person name="Schein J.E."/>
            <person name="Zhong S."/>
            <person name="Hamelin R.C."/>
            <person name="Grigoriev I.V."/>
            <person name="Szabo L.J."/>
            <person name="Martin F."/>
        </authorList>
    </citation>
    <scope>NUCLEOTIDE SEQUENCE [LARGE SCALE GENOMIC DNA]</scope>
    <source>
        <strain evidence="3">98AG31 / pathotype 3-4-7</strain>
    </source>
</reference>
<feature type="compositionally biased region" description="Polar residues" evidence="1">
    <location>
        <begin position="227"/>
        <end position="246"/>
    </location>
</feature>
<feature type="region of interest" description="Disordered" evidence="1">
    <location>
        <begin position="223"/>
        <end position="266"/>
    </location>
</feature>
<organism evidence="3">
    <name type="scientific">Melampsora larici-populina (strain 98AG31 / pathotype 3-4-7)</name>
    <name type="common">Poplar leaf rust fungus</name>
    <dbReference type="NCBI Taxonomy" id="747676"/>
    <lineage>
        <taxon>Eukaryota</taxon>
        <taxon>Fungi</taxon>
        <taxon>Dikarya</taxon>
        <taxon>Basidiomycota</taxon>
        <taxon>Pucciniomycotina</taxon>
        <taxon>Pucciniomycetes</taxon>
        <taxon>Pucciniales</taxon>
        <taxon>Melampsoraceae</taxon>
        <taxon>Melampsora</taxon>
    </lineage>
</organism>
<evidence type="ECO:0000313" key="2">
    <source>
        <dbReference type="EMBL" id="EGG05376.1"/>
    </source>
</evidence>
<feature type="region of interest" description="Disordered" evidence="1">
    <location>
        <begin position="453"/>
        <end position="503"/>
    </location>
</feature>
<evidence type="ECO:0000313" key="3">
    <source>
        <dbReference type="Proteomes" id="UP000001072"/>
    </source>
</evidence>